<feature type="modified residue" description="N5-methylglutamine" evidence="8">
    <location>
        <position position="236"/>
    </location>
</feature>
<keyword evidence="13" id="KW-1185">Reference proteome</keyword>
<dbReference type="InterPro" id="IPR005139">
    <property type="entry name" value="PCRF"/>
</dbReference>
<dbReference type="InterPro" id="IPR050057">
    <property type="entry name" value="Prokaryotic/Mito_RF"/>
</dbReference>
<dbReference type="EMBL" id="FOOX01000011">
    <property type="protein sequence ID" value="SFG87291.1"/>
    <property type="molecule type" value="Genomic_DNA"/>
</dbReference>
<dbReference type="PANTHER" id="PTHR43804:SF7">
    <property type="entry name" value="LD18447P"/>
    <property type="match status" value="1"/>
</dbReference>
<dbReference type="Pfam" id="PF00472">
    <property type="entry name" value="RF-1"/>
    <property type="match status" value="1"/>
</dbReference>
<comment type="similarity">
    <text evidence="3 8">Belongs to the prokaryotic/mitochondrial release factor family.</text>
</comment>
<dbReference type="PANTHER" id="PTHR43804">
    <property type="entry name" value="LD18447P"/>
    <property type="match status" value="1"/>
</dbReference>
<dbReference type="SMART" id="SM00937">
    <property type="entry name" value="PCRF"/>
    <property type="match status" value="1"/>
</dbReference>
<evidence type="ECO:0000256" key="2">
    <source>
        <dbReference type="ARBA" id="ARBA00004496"/>
    </source>
</evidence>
<dbReference type="SUPFAM" id="SSF75620">
    <property type="entry name" value="Release factor"/>
    <property type="match status" value="1"/>
</dbReference>
<dbReference type="HAMAP" id="MF_00093">
    <property type="entry name" value="Rel_fac_1"/>
    <property type="match status" value="1"/>
</dbReference>
<keyword evidence="4 8" id="KW-0488">Methylation</keyword>
<comment type="subcellular location">
    <subcellularLocation>
        <location evidence="2 8">Cytoplasm</location>
    </subcellularLocation>
</comment>
<dbReference type="AlphaFoldDB" id="A0A1I2VJB2"/>
<gene>
    <name evidence="8" type="primary">prfA</name>
    <name evidence="12" type="ORF">SAMN05660649_02957</name>
</gene>
<dbReference type="Gene3D" id="3.30.160.20">
    <property type="match status" value="1"/>
</dbReference>
<dbReference type="InterPro" id="IPR004373">
    <property type="entry name" value="RF-1"/>
</dbReference>
<organism evidence="12 13">
    <name type="scientific">Desulfotruncus arcticus DSM 17038</name>
    <dbReference type="NCBI Taxonomy" id="1121424"/>
    <lineage>
        <taxon>Bacteria</taxon>
        <taxon>Bacillati</taxon>
        <taxon>Bacillota</taxon>
        <taxon>Clostridia</taxon>
        <taxon>Eubacteriales</taxon>
        <taxon>Desulfallaceae</taxon>
        <taxon>Desulfotruncus</taxon>
    </lineage>
</organism>
<proteinExistence type="inferred from homology"/>
<feature type="coiled-coil region" evidence="9">
    <location>
        <begin position="65"/>
        <end position="97"/>
    </location>
</feature>
<name>A0A1I2VJB2_9FIRM</name>
<dbReference type="GO" id="GO:0005829">
    <property type="term" value="C:cytosol"/>
    <property type="evidence" value="ECO:0007669"/>
    <property type="project" value="UniProtKB-ARBA"/>
</dbReference>
<dbReference type="NCBIfam" id="TIGR00019">
    <property type="entry name" value="prfA"/>
    <property type="match status" value="1"/>
</dbReference>
<evidence type="ECO:0000256" key="9">
    <source>
        <dbReference type="SAM" id="Coils"/>
    </source>
</evidence>
<dbReference type="FunFam" id="3.30.160.20:FF:000004">
    <property type="entry name" value="Peptide chain release factor 1"/>
    <property type="match status" value="1"/>
</dbReference>
<evidence type="ECO:0000256" key="3">
    <source>
        <dbReference type="ARBA" id="ARBA00010835"/>
    </source>
</evidence>
<evidence type="ECO:0000256" key="1">
    <source>
        <dbReference type="ARBA" id="ARBA00002986"/>
    </source>
</evidence>
<dbReference type="GO" id="GO:0016149">
    <property type="term" value="F:translation release factor activity, codon specific"/>
    <property type="evidence" value="ECO:0007669"/>
    <property type="project" value="UniProtKB-UniRule"/>
</dbReference>
<keyword evidence="6 8" id="KW-0648">Protein biosynthesis</keyword>
<evidence type="ECO:0000256" key="7">
    <source>
        <dbReference type="ARBA" id="ARBA00050039"/>
    </source>
</evidence>
<reference evidence="13" key="1">
    <citation type="submission" date="2016-10" db="EMBL/GenBank/DDBJ databases">
        <authorList>
            <person name="Varghese N."/>
            <person name="Submissions S."/>
        </authorList>
    </citation>
    <scope>NUCLEOTIDE SEQUENCE [LARGE SCALE GENOMIC DNA]</scope>
    <source>
        <strain evidence="13">DSM 17038</strain>
    </source>
</reference>
<evidence type="ECO:0000256" key="4">
    <source>
        <dbReference type="ARBA" id="ARBA00022481"/>
    </source>
</evidence>
<dbReference type="Proteomes" id="UP000199337">
    <property type="component" value="Unassembled WGS sequence"/>
</dbReference>
<dbReference type="STRING" id="341036.SAMN05660649_02957"/>
<evidence type="ECO:0000313" key="12">
    <source>
        <dbReference type="EMBL" id="SFG87291.1"/>
    </source>
</evidence>
<evidence type="ECO:0000313" key="13">
    <source>
        <dbReference type="Proteomes" id="UP000199337"/>
    </source>
</evidence>
<dbReference type="Gene3D" id="3.30.70.1660">
    <property type="match status" value="1"/>
</dbReference>
<dbReference type="InterPro" id="IPR000352">
    <property type="entry name" value="Pep_chain_release_fac_I"/>
</dbReference>
<evidence type="ECO:0000259" key="11">
    <source>
        <dbReference type="SMART" id="SM00937"/>
    </source>
</evidence>
<evidence type="ECO:0000256" key="5">
    <source>
        <dbReference type="ARBA" id="ARBA00022490"/>
    </source>
</evidence>
<comment type="function">
    <text evidence="1 8">Peptide chain release factor 1 directs the termination of translation in response to the peptide chain termination codons UAG and UAA.</text>
</comment>
<dbReference type="FunFam" id="3.30.70.1660:FF:000002">
    <property type="entry name" value="Peptide chain release factor 1"/>
    <property type="match status" value="1"/>
</dbReference>
<dbReference type="NCBIfam" id="NF001859">
    <property type="entry name" value="PRK00591.1"/>
    <property type="match status" value="1"/>
</dbReference>
<protein>
    <recommendedName>
        <fullName evidence="7 8">Peptide chain release factor 1</fullName>
        <shortName evidence="8">RF-1</shortName>
    </recommendedName>
</protein>
<dbReference type="InterPro" id="IPR045853">
    <property type="entry name" value="Pep_chain_release_fac_I_sf"/>
</dbReference>
<evidence type="ECO:0000256" key="10">
    <source>
        <dbReference type="SAM" id="MobiDB-lite"/>
    </source>
</evidence>
<feature type="compositionally biased region" description="Polar residues" evidence="10">
    <location>
        <begin position="291"/>
        <end position="300"/>
    </location>
</feature>
<dbReference type="Pfam" id="PF03462">
    <property type="entry name" value="PCRF"/>
    <property type="match status" value="1"/>
</dbReference>
<feature type="region of interest" description="Disordered" evidence="10">
    <location>
        <begin position="281"/>
        <end position="306"/>
    </location>
</feature>
<evidence type="ECO:0000256" key="8">
    <source>
        <dbReference type="HAMAP-Rule" id="MF_00093"/>
    </source>
</evidence>
<accession>A0A1I2VJB2</accession>
<sequence>MRSVFDKLDSLEKKYEELGELIADPAVIGDQARWQQYVKAHSELSEVAAVYHEYKQASAELDDIMQMLQDKLDTEMRELAELEQVELEEKKETLEQKLKILLLPKDPNDEKNVIMEIRAGTGGEEAALFAADLFRMYTRFAELKGWRTEIIDAHHTDLNGIKEITFVIEGKGAYSQLKFESGVHRVQRVPTTESGGRIHTSAATVAVLPEAEEVDVEINPNELRIDVFCSTGPGGQSVNTTQSAVRITHIPSGIVVSCQDEKSQHKNKDKAMRVLRARMLDKAQQDQQQQLASTRKSQVGSGDRSERIRTYNFPQNRVTDHRIGLTLHRLQDVLMGNVQEIVDALVTTDQAEQLQQVD</sequence>
<comment type="PTM">
    <text evidence="8">Methylated by PrmC. Methylation increases the termination efficiency of RF1.</text>
</comment>
<dbReference type="FunFam" id="3.30.70.1660:FF:000004">
    <property type="entry name" value="Peptide chain release factor 1"/>
    <property type="match status" value="1"/>
</dbReference>
<dbReference type="Gene3D" id="6.10.140.1950">
    <property type="match status" value="1"/>
</dbReference>
<keyword evidence="5 8" id="KW-0963">Cytoplasm</keyword>
<evidence type="ECO:0000256" key="6">
    <source>
        <dbReference type="ARBA" id="ARBA00022917"/>
    </source>
</evidence>
<keyword evidence="9" id="KW-0175">Coiled coil</keyword>
<feature type="domain" description="Peptide chain release factor" evidence="11">
    <location>
        <begin position="66"/>
        <end position="180"/>
    </location>
</feature>